<feature type="region of interest" description="Disordered" evidence="1">
    <location>
        <begin position="482"/>
        <end position="513"/>
    </location>
</feature>
<comment type="caution">
    <text evidence="2">The sequence shown here is derived from an EMBL/GenBank/DDBJ whole genome shotgun (WGS) entry which is preliminary data.</text>
</comment>
<proteinExistence type="predicted"/>
<dbReference type="AlphaFoldDB" id="A0AAV7IF84"/>
<protein>
    <submittedName>
        <fullName evidence="2">Uncharacterized protein</fullName>
    </submittedName>
</protein>
<evidence type="ECO:0000313" key="3">
    <source>
        <dbReference type="Proteomes" id="UP000826195"/>
    </source>
</evidence>
<keyword evidence="3" id="KW-1185">Reference proteome</keyword>
<reference evidence="2 3" key="1">
    <citation type="journal article" date="2021" name="J. Hered.">
        <title>A chromosome-level genome assembly of the parasitoid wasp, Cotesia glomerata (Hymenoptera: Braconidae).</title>
        <authorList>
            <person name="Pinto B.J."/>
            <person name="Weis J.J."/>
            <person name="Gamble T."/>
            <person name="Ode P.J."/>
            <person name="Paul R."/>
            <person name="Zaspel J.M."/>
        </authorList>
    </citation>
    <scope>NUCLEOTIDE SEQUENCE [LARGE SCALE GENOMIC DNA]</scope>
    <source>
        <strain evidence="2">CgM1</strain>
    </source>
</reference>
<dbReference type="InterPro" id="IPR013761">
    <property type="entry name" value="SAM/pointed_sf"/>
</dbReference>
<feature type="region of interest" description="Disordered" evidence="1">
    <location>
        <begin position="1"/>
        <end position="26"/>
    </location>
</feature>
<dbReference type="EMBL" id="JAHXZJ010001864">
    <property type="protein sequence ID" value="KAH0549747.1"/>
    <property type="molecule type" value="Genomic_DNA"/>
</dbReference>
<evidence type="ECO:0000256" key="1">
    <source>
        <dbReference type="SAM" id="MobiDB-lite"/>
    </source>
</evidence>
<evidence type="ECO:0000313" key="2">
    <source>
        <dbReference type="EMBL" id="KAH0549747.1"/>
    </source>
</evidence>
<name>A0AAV7IF84_COTGL</name>
<accession>A0AAV7IF84</accession>
<dbReference type="Proteomes" id="UP000826195">
    <property type="component" value="Unassembled WGS sequence"/>
</dbReference>
<dbReference type="SUPFAM" id="SSF47769">
    <property type="entry name" value="SAM/Pointed domain"/>
    <property type="match status" value="1"/>
</dbReference>
<organism evidence="2 3">
    <name type="scientific">Cotesia glomerata</name>
    <name type="common">Lepidopteran parasitic wasp</name>
    <name type="synonym">Apanteles glomeratus</name>
    <dbReference type="NCBI Taxonomy" id="32391"/>
    <lineage>
        <taxon>Eukaryota</taxon>
        <taxon>Metazoa</taxon>
        <taxon>Ecdysozoa</taxon>
        <taxon>Arthropoda</taxon>
        <taxon>Hexapoda</taxon>
        <taxon>Insecta</taxon>
        <taxon>Pterygota</taxon>
        <taxon>Neoptera</taxon>
        <taxon>Endopterygota</taxon>
        <taxon>Hymenoptera</taxon>
        <taxon>Apocrita</taxon>
        <taxon>Ichneumonoidea</taxon>
        <taxon>Braconidae</taxon>
        <taxon>Microgastrinae</taxon>
        <taxon>Cotesia</taxon>
    </lineage>
</organism>
<sequence length="513" mass="58325">MENIGEISDSDPSSPAQKLADGTSDVNEKDLADKDFIRTTLITWNLQEYFDVFMNEKVTKDVLLQMPDDDVQKFIPVYGDRYRFLIQRKQLLDSSKLQEPEGQVDLKGNQLKKLLNSSVRGKCILAEKDLSQYSDELSTIIADHIINTNGRLRGMKSQYLFWRDEITALWPSELLTDWFQPGVKRKASSGKLYNRVNNFASKFNSVYKKLKTDKESQRNNAVQNTAAQYILQLANTSLDDTEKIINLWTKTHEHRKENITTVTDYFERYIQLKTPLVKTLLELDFDLMKVADGNALINRWPKLSQQIIQVANNKGIDIKSFTTAEDVPSDVLAWKLLPMLFRPIAVAVGVKKAWTPSKQEQSDGFITWVSTFDQLDSVVKPQNNICTKYKITRQPFIVAVGSPKTITAYVIIESSNIKCGSVTNAVDFCFKASFALGTKYQTASTQIWTFLEQEVYSQQMTNDSQQNYLSISKLRKALKKVGSNESKTTETEIPPQSPPTTTPAVSLDNEIEK</sequence>
<gene>
    <name evidence="2" type="ORF">KQX54_013423</name>
</gene>